<dbReference type="EMBL" id="JXJN01016012">
    <property type="status" value="NOT_ANNOTATED_CDS"/>
    <property type="molecule type" value="Genomic_DNA"/>
</dbReference>
<evidence type="ECO:0000313" key="3">
    <source>
        <dbReference type="Proteomes" id="UP000092460"/>
    </source>
</evidence>
<proteinExistence type="predicted"/>
<feature type="chain" id="PRO_5008405049" description="BESS domain-containing protein" evidence="1">
    <location>
        <begin position="18"/>
        <end position="186"/>
    </location>
</feature>
<sequence length="186" mass="21774">MELFLLNFIIWIRNVQMWIKPTFRDLTCVFCLSKFLPQHIFSKEFVRRQKNIALALEERGIAVLHSSDCNVPDRNYQDDNENDADYADAACTEGSYQLMQRQHELEKMTTENSKDVKIPIVINATNEIRSSKESGTQDDILEHDSDRKFLLSLLLYLRKVGKQELEADEEVFRFPTILRRTKNCAP</sequence>
<protein>
    <recommendedName>
        <fullName evidence="4">BESS domain-containing protein</fullName>
    </recommendedName>
</protein>
<name>A0A1B0BKT6_9MUSC</name>
<dbReference type="Proteomes" id="UP000092460">
    <property type="component" value="Unassembled WGS sequence"/>
</dbReference>
<reference evidence="3" key="1">
    <citation type="submission" date="2015-01" db="EMBL/GenBank/DDBJ databases">
        <authorList>
            <person name="Aksoy S."/>
            <person name="Warren W."/>
            <person name="Wilson R.K."/>
        </authorList>
    </citation>
    <scope>NUCLEOTIDE SEQUENCE [LARGE SCALE GENOMIC DNA]</scope>
    <source>
        <strain evidence="3">IAEA</strain>
    </source>
</reference>
<dbReference type="VEuPathDB" id="VectorBase:GPPI033293"/>
<accession>A0A1B0BKT6</accession>
<reference evidence="2" key="2">
    <citation type="submission" date="2020-05" db="UniProtKB">
        <authorList>
            <consortium name="EnsemblMetazoa"/>
        </authorList>
    </citation>
    <scope>IDENTIFICATION</scope>
    <source>
        <strain evidence="2">IAEA</strain>
    </source>
</reference>
<organism evidence="2 3">
    <name type="scientific">Glossina palpalis gambiensis</name>
    <dbReference type="NCBI Taxonomy" id="67801"/>
    <lineage>
        <taxon>Eukaryota</taxon>
        <taxon>Metazoa</taxon>
        <taxon>Ecdysozoa</taxon>
        <taxon>Arthropoda</taxon>
        <taxon>Hexapoda</taxon>
        <taxon>Insecta</taxon>
        <taxon>Pterygota</taxon>
        <taxon>Neoptera</taxon>
        <taxon>Endopterygota</taxon>
        <taxon>Diptera</taxon>
        <taxon>Brachycera</taxon>
        <taxon>Muscomorpha</taxon>
        <taxon>Hippoboscoidea</taxon>
        <taxon>Glossinidae</taxon>
        <taxon>Glossina</taxon>
    </lineage>
</organism>
<evidence type="ECO:0008006" key="4">
    <source>
        <dbReference type="Google" id="ProtNLM"/>
    </source>
</evidence>
<evidence type="ECO:0000256" key="1">
    <source>
        <dbReference type="SAM" id="SignalP"/>
    </source>
</evidence>
<dbReference type="AlphaFoldDB" id="A0A1B0BKT6"/>
<keyword evidence="1" id="KW-0732">Signal</keyword>
<keyword evidence="3" id="KW-1185">Reference proteome</keyword>
<feature type="signal peptide" evidence="1">
    <location>
        <begin position="1"/>
        <end position="17"/>
    </location>
</feature>
<dbReference type="EnsemblMetazoa" id="GPPI033293-RA">
    <property type="protein sequence ID" value="GPPI033293-PA"/>
    <property type="gene ID" value="GPPI033293"/>
</dbReference>
<evidence type="ECO:0000313" key="2">
    <source>
        <dbReference type="EnsemblMetazoa" id="GPPI033293-PA"/>
    </source>
</evidence>